<name>A0A8R1ELB7_CAEJA</name>
<dbReference type="AlphaFoldDB" id="A0A8R1ELB7"/>
<dbReference type="Proteomes" id="UP000005237">
    <property type="component" value="Unassembled WGS sequence"/>
</dbReference>
<keyword evidence="2" id="KW-1185">Reference proteome</keyword>
<evidence type="ECO:0000313" key="2">
    <source>
        <dbReference type="Proteomes" id="UP000005237"/>
    </source>
</evidence>
<reference evidence="2" key="1">
    <citation type="submission" date="2010-08" db="EMBL/GenBank/DDBJ databases">
        <authorList>
            <consortium name="Caenorhabditis japonica Sequencing Consortium"/>
            <person name="Wilson R.K."/>
        </authorList>
    </citation>
    <scope>NUCLEOTIDE SEQUENCE [LARGE SCALE GENOMIC DNA]</scope>
    <source>
        <strain evidence="2">DF5081</strain>
    </source>
</reference>
<organism evidence="1 2">
    <name type="scientific">Caenorhabditis japonica</name>
    <dbReference type="NCBI Taxonomy" id="281687"/>
    <lineage>
        <taxon>Eukaryota</taxon>
        <taxon>Metazoa</taxon>
        <taxon>Ecdysozoa</taxon>
        <taxon>Nematoda</taxon>
        <taxon>Chromadorea</taxon>
        <taxon>Rhabditida</taxon>
        <taxon>Rhabditina</taxon>
        <taxon>Rhabditomorpha</taxon>
        <taxon>Rhabditoidea</taxon>
        <taxon>Rhabditidae</taxon>
        <taxon>Peloderinae</taxon>
        <taxon>Caenorhabditis</taxon>
    </lineage>
</organism>
<proteinExistence type="predicted"/>
<reference evidence="1" key="2">
    <citation type="submission" date="2022-06" db="UniProtKB">
        <authorList>
            <consortium name="EnsemblMetazoa"/>
        </authorList>
    </citation>
    <scope>IDENTIFICATION</scope>
    <source>
        <strain evidence="1">DF5081</strain>
    </source>
</reference>
<evidence type="ECO:0000313" key="1">
    <source>
        <dbReference type="EnsemblMetazoa" id="CJA36422.1"/>
    </source>
</evidence>
<sequence length="215" mass="24323">MRADLERDWRYSYHSPCVSAKTDGCLGLWCFQRGVAKQVDESFAGHWDVCSGVDKRVTRMSVGCYRNLRCDERSFSDWLAFRSCGPALQQVHEFLRPMTAVETNLRLPTFKRNLLTYADYFCSVGSCLCLSHQLADALVKILDGFLCVLETRFDGVEPVLRAVLVFVLCTERIDDVVGGGVWVALEDFFSCVTCEICEHCEQMISHLIIVRVSGP</sequence>
<accession>A0A8R1ELB7</accession>
<protein>
    <submittedName>
        <fullName evidence="1">Uncharacterized protein</fullName>
    </submittedName>
</protein>
<dbReference type="EnsemblMetazoa" id="CJA36422.1">
    <property type="protein sequence ID" value="CJA36422.1"/>
    <property type="gene ID" value="WBGene00212269"/>
</dbReference>